<organism evidence="1 2">
    <name type="scientific">Streptomyces hyderabadensis</name>
    <dbReference type="NCBI Taxonomy" id="598549"/>
    <lineage>
        <taxon>Bacteria</taxon>
        <taxon>Bacillati</taxon>
        <taxon>Actinomycetota</taxon>
        <taxon>Actinomycetes</taxon>
        <taxon>Kitasatosporales</taxon>
        <taxon>Streptomycetaceae</taxon>
        <taxon>Streptomyces</taxon>
    </lineage>
</organism>
<proteinExistence type="predicted"/>
<gene>
    <name evidence="1" type="ORF">GCM10023257_63630</name>
</gene>
<reference evidence="2" key="1">
    <citation type="journal article" date="2019" name="Int. J. Syst. Evol. Microbiol.">
        <title>The Global Catalogue of Microorganisms (GCM) 10K type strain sequencing project: providing services to taxonomists for standard genome sequencing and annotation.</title>
        <authorList>
            <consortium name="The Broad Institute Genomics Platform"/>
            <consortium name="The Broad Institute Genome Sequencing Center for Infectious Disease"/>
            <person name="Wu L."/>
            <person name="Ma J."/>
        </authorList>
    </citation>
    <scope>NUCLEOTIDE SEQUENCE [LARGE SCALE GENOMIC DNA]</scope>
    <source>
        <strain evidence="2">JCM 17657</strain>
    </source>
</reference>
<accession>A0ABP9ISP2</accession>
<sequence length="87" mass="9612">MAMTIAAAVSPTQAAVYFSFMSPHPLLRSCDSSVRRTVPGATDMSVCRMSAVFLPSTLRFPYRRKKRNRTACSAVSAIKEAIWVRIS</sequence>
<evidence type="ECO:0008006" key="3">
    <source>
        <dbReference type="Google" id="ProtNLM"/>
    </source>
</evidence>
<dbReference type="EMBL" id="BAABIV010000032">
    <property type="protein sequence ID" value="GAA5008471.1"/>
    <property type="molecule type" value="Genomic_DNA"/>
</dbReference>
<protein>
    <recommendedName>
        <fullName evidence="3">Secreted protein</fullName>
    </recommendedName>
</protein>
<comment type="caution">
    <text evidence="1">The sequence shown here is derived from an EMBL/GenBank/DDBJ whole genome shotgun (WGS) entry which is preliminary data.</text>
</comment>
<dbReference type="Proteomes" id="UP001500610">
    <property type="component" value="Unassembled WGS sequence"/>
</dbReference>
<evidence type="ECO:0000313" key="1">
    <source>
        <dbReference type="EMBL" id="GAA5008471.1"/>
    </source>
</evidence>
<keyword evidence="2" id="KW-1185">Reference proteome</keyword>
<evidence type="ECO:0000313" key="2">
    <source>
        <dbReference type="Proteomes" id="UP001500610"/>
    </source>
</evidence>
<name>A0ABP9ISP2_9ACTN</name>